<keyword evidence="12" id="KW-1185">Reference proteome</keyword>
<dbReference type="GeneID" id="37618991"/>
<evidence type="ECO:0000259" key="10">
    <source>
        <dbReference type="PROSITE" id="PS50525"/>
    </source>
</evidence>
<dbReference type="Proteomes" id="UP000136421">
    <property type="component" value="Genome"/>
</dbReference>
<evidence type="ECO:0000256" key="7">
    <source>
        <dbReference type="ARBA" id="ARBA00030436"/>
    </source>
</evidence>
<reference evidence="11 12" key="1">
    <citation type="journal article" date="2013" name="J. Virol.">
        <title>Discovery of a unique novel clade of mosquito-associated bunyaviruses.</title>
        <authorList>
            <person name="Marklewitz M."/>
            <person name="Zirkel F."/>
            <person name="Rwego I.B."/>
            <person name="Heidemann H."/>
            <person name="Trippner P."/>
            <person name="Kurth A."/>
            <person name="Kallies R."/>
            <person name="Briese T."/>
            <person name="Lipkin W.I."/>
            <person name="Drosten C."/>
            <person name="Gillespie T.R."/>
            <person name="Junglen S."/>
        </authorList>
    </citation>
    <scope>NUCLEOTIDE SEQUENCE [LARGE SCALE GENOMIC DNA]</scope>
    <source>
        <strain evidence="11">F23/CI/2004</strain>
    </source>
</reference>
<accession>U5F076</accession>
<dbReference type="RefSeq" id="YP_009507855.1">
    <property type="nucleotide sequence ID" value="NC_038714.1"/>
</dbReference>
<evidence type="ECO:0000256" key="4">
    <source>
        <dbReference type="ARBA" id="ARBA00022801"/>
    </source>
</evidence>
<evidence type="ECO:0000256" key="2">
    <source>
        <dbReference type="ARBA" id="ARBA00018602"/>
    </source>
</evidence>
<feature type="domain" description="RdRp catalytic" evidence="10">
    <location>
        <begin position="1191"/>
        <end position="1370"/>
    </location>
</feature>
<keyword evidence="11" id="KW-0696">RNA-directed RNA polymerase</keyword>
<evidence type="ECO:0000256" key="8">
    <source>
        <dbReference type="ARBA" id="ARBA00031012"/>
    </source>
</evidence>
<dbReference type="Pfam" id="PF15518">
    <property type="entry name" value="L_protein_N"/>
    <property type="match status" value="1"/>
</dbReference>
<dbReference type="Pfam" id="PF04196">
    <property type="entry name" value="Bunya_RdRp"/>
    <property type="match status" value="2"/>
</dbReference>
<evidence type="ECO:0000256" key="3">
    <source>
        <dbReference type="ARBA" id="ARBA00022679"/>
    </source>
</evidence>
<keyword evidence="5" id="KW-0460">Magnesium</keyword>
<dbReference type="Gene3D" id="3.40.91.60">
    <property type="match status" value="1"/>
</dbReference>
<proteinExistence type="inferred from homology"/>
<name>U5F076_9VIRU</name>
<dbReference type="GO" id="GO:0039694">
    <property type="term" value="P:viral RNA genome replication"/>
    <property type="evidence" value="ECO:0007669"/>
    <property type="project" value="InterPro"/>
</dbReference>
<dbReference type="EMBL" id="JQ659256">
    <property type="protein sequence ID" value="AFR34023.1"/>
    <property type="molecule type" value="Viral_cRNA"/>
</dbReference>
<sequence>MENYEIIKKKFNERSNNGFQNAEIYNSLIKCRHDIFGEQICSALDIPIRNDVDFEVIIEDLLNKYDFRLEKYFKVTPDNYKIEDNILLIIDYKVSRSTMNIEKTLIKYNNAFNWVPKLLPIDFKTIVINLNPDTLMIWSNQMEFLDQYRFEINLEEIKSINDMLEVLEIQNSDDDIFMRNRIGDSIQVTEDWFDVDDSVVDQTLKNDVTFFDFESSLDKDILGIYTKSLNSNVGMSGIEMQEIYKETIKKTQENANKTKKKMLGNLSDLEKLIPNKDNIDSGWRILESKLLETKSLSNNLSDSKPTVHLLVSTIDIVDPDLEMNNFKKCCLFGRLIKLLDWSKVIGYKNNLIRNDHFQEFFKILGEDMDMAGYETSYNSMVQEFKSNRTGFSNNTKYQKKSQSKSVSPNLPGIMVNDMQFLLRNFPNRKLFTSFCGIDISKSNDFKKGLVPEQTKPFSLSPFDESLKEQVNEIFNNIKLAQISPTQEFSKTVLKDYINKTRDIDQDNYMLYENIIKTKGYKICTDMSILIKNALSVANFQNYKTYRLVFSANKSSFLILLPSMSIKYAQSSICFISCCFVKKGDSIEYYAGCDRYRIPVTGTEFEMLISNPIRLNKERAKRLVEAPFLMFLISSSFVTTGCDLDSIINYSFYSSLNITKSLMTLTEPARYILMGSSAKVSDVKSYIGEKFEPSLKTAFSIWIYNKIKDASYVANEKLKGIVCKDVFFDEDKVKGRGVKSIKNLPSIYFKGDLDLKGYLNEVFIPFYINSKGLHEFHHNIIDLTKVPCQIEIETKKDMKEFWKESDSQYCNLPVFLNYSAKYYQRLVKQGARYRNNVETSNMFKEPIYKIPTMTSSKSCVQVGDFFDVKIHSTDKKVQLALKTKMPNTRSYITIDYDPEILDDMVLYIPIDKVFSSKLFSSKMVIMDTIKTSKQFKTWIQGSNIGDTFRLSGKNGYYIFCICWDNLKDKFEWDSPSVGFFVNAMKLYNDSSKMQGITNIFPSGFTKNVNQLEYMIETGIMKANLKVYNNSYYLFEQGLRDYSHTVRENMEITPKDSDNSNLLKTGLYQHHDYKAIRSNIKNYTDYITKRVFDRLYDKIGEFQNKEFIKIAGECILSHETYYSTLFCKDQRTAKDREIYEMELEGKILLYVIERLFKTYSREDMNEMISRPGDVKVLDIENSRNRLFSFATQFQSNERYKYNVYMNEINADMSKWSAKDITAKYLFLIALNPSLRSKEKKVISLGLCRYMRKRLILPDSAMGILLDQYSKRIDDPIIEMTNNLSTNCVTISQNWFQGNLNYMSSFCHSIAMDFYKDLNFDFAKTMGIDNVLTVSLVHSDDNQTGVCMIEKIDTLLETEKTTNIYNQSQDKKIATAIFKLLELSMRQFGFILNTKKTYISSIIKEFISMHNLNGEPFSVYHRFLFPVVGACSFLGPYEDLTARLSGIQTAIRHGCPPSLAICSIGCATEMTYGTYSMLPGMKNDPGHIFGYDRFLLPLEIGGYPFFDLSNFVELGTVANDIRLLRPMIAKLVNTIKYKTIEEQLLNFNSSDIKLLNEYEKFIIKFYKEFCITDLFDPSGSIGETYEMSKRSLLTPRKFTTLKLIKKLTSYKHFTSMSQAEKLQNYEFMLSNKELLVSKPLDFEAFKQVILFRYNSRKFKESLSIQSPVQLFLEQIISSGSKCIDREFLNDIDNEPNIDLAEPNRNQLLGRLTFVEAFQRIRSIIQRKEISFDDMMVVYKSKITNDPLTSTCYNIEYAVEELSHSAKESVYSQKLQEYRQVRSFLSTPHSIIMSLLKYIESGIEPSEDTVLYSDMMELLKYFIESGLQAYLRDYNYKHMNDQNLYVKEQLSIWTEVLQILYLYTTQINKRNMSILLPKRTYSLTEFLITLKGALQRDKFLVNYKLTFNPLKFKAKGITKLEQLDTINTAESFFRSMTTFMESYIKPEFRANLILQIIKNCSLGSTTISELYDLVRINCPHQFMALLNLLGDLEETTVKSYVSNIKSVSQAWLKEQSFRQGMIGEFDVIYYNLRSSLQVKGDNKKFTDMIFTYQRGLDLNQLIYKDLDIMLNKLRYDMKLDQIEFDPPISMDDNSIYFVKAWNKGIAKYTAKYYKDILQTDLMLCPINIHISNETNYEINDIMNSNINNMSCRYFKINDALKSYQTSRRGPISVLLNLKGDIDALGTFSLSSYIRFIASFQGTQKPSFASLLNFIDLFKCRDTNKTLVEAPKEIRTEIFCFDDANLDIEFNFDVIFKMKVKTPYSSLTTLMDIVNNKEKLVEYMMTKRDDKKTVRDYQKSLAILIRQFQVIQNMKMKLGVSLEADSIFVKMLHLYSLDTPAHKGFHDINSLPEKFFKKDKLFELDLEFVEKNVMIKLDLPNNFLEKKLEIEILEVFKKLKTEYRNFVSKEFPDLSWADEVEKSGFSFF</sequence>
<dbReference type="GO" id="GO:0006351">
    <property type="term" value="P:DNA-templated transcription"/>
    <property type="evidence" value="ECO:0007669"/>
    <property type="project" value="InterPro"/>
</dbReference>
<dbReference type="GO" id="GO:0003968">
    <property type="term" value="F:RNA-directed RNA polymerase activity"/>
    <property type="evidence" value="ECO:0007669"/>
    <property type="project" value="UniProtKB-KW"/>
</dbReference>
<keyword evidence="4" id="KW-0378">Hydrolase</keyword>
<dbReference type="PROSITE" id="PS50525">
    <property type="entry name" value="RDRP_SSRNA_NEG_SEG"/>
    <property type="match status" value="1"/>
</dbReference>
<evidence type="ECO:0000256" key="9">
    <source>
        <dbReference type="ARBA" id="ARBA00034123"/>
    </source>
</evidence>
<keyword evidence="3" id="KW-0808">Transferase</keyword>
<evidence type="ECO:0000313" key="12">
    <source>
        <dbReference type="Proteomes" id="UP000136421"/>
    </source>
</evidence>
<protein>
    <recommendedName>
        <fullName evidence="2">RNA-directed RNA polymerase L</fullName>
        <ecNumber evidence="1">2.7.7.48</ecNumber>
    </recommendedName>
    <alternativeName>
        <fullName evidence="6">Large structural protein</fullName>
    </alternativeName>
    <alternativeName>
        <fullName evidence="8">Replicase</fullName>
    </alternativeName>
    <alternativeName>
        <fullName evidence="7">Transcriptase</fullName>
    </alternativeName>
</protein>
<dbReference type="InterPro" id="IPR029124">
    <property type="entry name" value="L_protein_N"/>
</dbReference>
<evidence type="ECO:0000256" key="6">
    <source>
        <dbReference type="ARBA" id="ARBA00030285"/>
    </source>
</evidence>
<evidence type="ECO:0000256" key="5">
    <source>
        <dbReference type="ARBA" id="ARBA00022842"/>
    </source>
</evidence>
<evidence type="ECO:0000313" key="11">
    <source>
        <dbReference type="EMBL" id="AFR34023.1"/>
    </source>
</evidence>
<dbReference type="EC" id="2.7.7.48" evidence="1"/>
<dbReference type="Pfam" id="PF21561">
    <property type="entry name" value="L_thumb_ring_vir"/>
    <property type="match status" value="1"/>
</dbReference>
<dbReference type="InterPro" id="IPR007099">
    <property type="entry name" value="RNA-dir_pol_NSvirus"/>
</dbReference>
<evidence type="ECO:0000256" key="1">
    <source>
        <dbReference type="ARBA" id="ARBA00012494"/>
    </source>
</evidence>
<dbReference type="InterPro" id="IPR007322">
    <property type="entry name" value="RNA_pol_bunyavir"/>
</dbReference>
<keyword evidence="11" id="KW-0548">Nucleotidyltransferase</keyword>
<comment type="similarity">
    <text evidence="9">Belongs to the Bunyavirales RNA polymerase family.</text>
</comment>
<dbReference type="KEGG" id="vg:37618991"/>
<dbReference type="GO" id="GO:0016787">
    <property type="term" value="F:hydrolase activity"/>
    <property type="evidence" value="ECO:0007669"/>
    <property type="project" value="UniProtKB-KW"/>
</dbReference>
<dbReference type="InterPro" id="IPR048547">
    <property type="entry name" value="L_thumb_ring_bunyavir"/>
</dbReference>
<organism evidence="11 12">
    <name type="scientific">Herbert virus strain F23/CI/2004</name>
    <dbReference type="NCBI Taxonomy" id="1230253"/>
    <lineage>
        <taxon>Viruses</taxon>
        <taxon>Riboviria</taxon>
        <taxon>Orthornavirae</taxon>
        <taxon>Negarnaviricota</taxon>
        <taxon>Polyploviricotina</taxon>
        <taxon>Bunyaviricetes</taxon>
        <taxon>Elliovirales</taxon>
        <taxon>Peribunyaviridae</taxon>
        <taxon>Herbevirus</taxon>
        <taxon>Herbevirus herberti</taxon>
    </lineage>
</organism>